<protein>
    <submittedName>
        <fullName evidence="1">Uncharacterized protein</fullName>
    </submittedName>
</protein>
<dbReference type="GeneID" id="92727620"/>
<accession>A0ABS9HP08</accession>
<name>A0ABS9HP08_9CORY</name>
<sequence>MLVPGIIREYYPDLNEEVRQQVAVDSVIKPCEARGVGDDRFIRMTNKFVDIEEININLIGSINSFQKAIEIMSKTWAP</sequence>
<proteinExistence type="predicted"/>
<comment type="caution">
    <text evidence="1">The sequence shown here is derived from an EMBL/GenBank/DDBJ whole genome shotgun (WGS) entry which is preliminary data.</text>
</comment>
<reference evidence="1 2" key="1">
    <citation type="submission" date="2022-01" db="EMBL/GenBank/DDBJ databases">
        <title>Identification and Characterization of Corynebacterium sp.</title>
        <authorList>
            <person name="Luo Q."/>
            <person name="Qu P."/>
            <person name="Chen Q."/>
        </authorList>
    </citation>
    <scope>NUCLEOTIDE SEQUENCE [LARGE SCALE GENOMIC DNA]</scope>
    <source>
        <strain evidence="1 2">MC-12</strain>
    </source>
</reference>
<keyword evidence="2" id="KW-1185">Reference proteome</keyword>
<dbReference type="Proteomes" id="UP001200604">
    <property type="component" value="Unassembled WGS sequence"/>
</dbReference>
<organism evidence="1 2">
    <name type="scientific">Corynebacterium parakroppenstedtii</name>
    <dbReference type="NCBI Taxonomy" id="2828363"/>
    <lineage>
        <taxon>Bacteria</taxon>
        <taxon>Bacillati</taxon>
        <taxon>Actinomycetota</taxon>
        <taxon>Actinomycetes</taxon>
        <taxon>Mycobacteriales</taxon>
        <taxon>Corynebacteriaceae</taxon>
        <taxon>Corynebacterium</taxon>
    </lineage>
</organism>
<evidence type="ECO:0000313" key="1">
    <source>
        <dbReference type="EMBL" id="MCF6774595.1"/>
    </source>
</evidence>
<gene>
    <name evidence="1" type="ORF">L3H44_09295</name>
</gene>
<evidence type="ECO:0000313" key="2">
    <source>
        <dbReference type="Proteomes" id="UP001200604"/>
    </source>
</evidence>
<dbReference type="RefSeq" id="WP_046205212.1">
    <property type="nucleotide sequence ID" value="NZ_JAFFSY010000003.1"/>
</dbReference>
<dbReference type="EMBL" id="JAKJKU010000004">
    <property type="protein sequence ID" value="MCF6774595.1"/>
    <property type="molecule type" value="Genomic_DNA"/>
</dbReference>